<protein>
    <submittedName>
        <fullName evidence="1">Uncharacterized protein</fullName>
    </submittedName>
</protein>
<keyword evidence="2" id="KW-1185">Reference proteome</keyword>
<evidence type="ECO:0000313" key="1">
    <source>
        <dbReference type="EMBL" id="MBO0931683.1"/>
    </source>
</evidence>
<reference evidence="1 2" key="1">
    <citation type="submission" date="2021-03" db="EMBL/GenBank/DDBJ databases">
        <title>Fibrella sp. HMF5036 genome sequencing and assembly.</title>
        <authorList>
            <person name="Kang H."/>
            <person name="Kim H."/>
            <person name="Bae S."/>
            <person name="Joh K."/>
        </authorList>
    </citation>
    <scope>NUCLEOTIDE SEQUENCE [LARGE SCALE GENOMIC DNA]</scope>
    <source>
        <strain evidence="1 2">HMF5036</strain>
    </source>
</reference>
<dbReference type="AlphaFoldDB" id="A0A939G8E6"/>
<organism evidence="1 2">
    <name type="scientific">Fibrella aquatilis</name>
    <dbReference type="NCBI Taxonomy" id="2817059"/>
    <lineage>
        <taxon>Bacteria</taxon>
        <taxon>Pseudomonadati</taxon>
        <taxon>Bacteroidota</taxon>
        <taxon>Cytophagia</taxon>
        <taxon>Cytophagales</taxon>
        <taxon>Spirosomataceae</taxon>
        <taxon>Fibrella</taxon>
    </lineage>
</organism>
<evidence type="ECO:0000313" key="2">
    <source>
        <dbReference type="Proteomes" id="UP000664795"/>
    </source>
</evidence>
<dbReference type="Proteomes" id="UP000664795">
    <property type="component" value="Unassembled WGS sequence"/>
</dbReference>
<gene>
    <name evidence="1" type="ORF">J2I48_11790</name>
</gene>
<dbReference type="RefSeq" id="WP_207335651.1">
    <property type="nucleotide sequence ID" value="NZ_JAFMYU010000008.1"/>
</dbReference>
<name>A0A939G8E6_9BACT</name>
<proteinExistence type="predicted"/>
<sequence length="76" mass="9082">MTAMTEMASLLNDFQGYWYPGCRLSQPDLLQRPANLTPVRQALLDIDDVRRVLCQYYPTTQFNRRHQLYRNCRTTR</sequence>
<dbReference type="EMBL" id="JAFMYU010000008">
    <property type="protein sequence ID" value="MBO0931683.1"/>
    <property type="molecule type" value="Genomic_DNA"/>
</dbReference>
<comment type="caution">
    <text evidence="1">The sequence shown here is derived from an EMBL/GenBank/DDBJ whole genome shotgun (WGS) entry which is preliminary data.</text>
</comment>
<accession>A0A939G8E6</accession>